<proteinExistence type="predicted"/>
<organism evidence="2 3">
    <name type="scientific">Paenibacillus solani</name>
    <dbReference type="NCBI Taxonomy" id="1705565"/>
    <lineage>
        <taxon>Bacteria</taxon>
        <taxon>Bacillati</taxon>
        <taxon>Bacillota</taxon>
        <taxon>Bacilli</taxon>
        <taxon>Bacillales</taxon>
        <taxon>Paenibacillaceae</taxon>
        <taxon>Paenibacillus</taxon>
    </lineage>
</organism>
<accession>A0A0M1N224</accession>
<dbReference type="Proteomes" id="UP000036932">
    <property type="component" value="Unassembled WGS sequence"/>
</dbReference>
<dbReference type="Pfam" id="PF18813">
    <property type="entry name" value="PBECR4"/>
    <property type="match status" value="1"/>
</dbReference>
<sequence length="236" mass="27192">MWIHQGFLFVKEINQRLDVTALSNLSTKPKIDEISIELLRQYYERDLEPYIFIFELDNGIVVNLDFNKEHLCHLLGIEKMAKGTVRYKELYKYSGLAGYNNIQNGTITIQHLKALNKGRFNFIKDKLIFFYLLPFIVDSPEILLDFVTSNGKSLIEAKLLAYMTTEEAYVHLGIDEDDDSNRFFPKTYLIERINETSDGTKFIKGKSPFKVIKAQKVSRISNDINSMSGPDAESIS</sequence>
<name>A0A0M1N224_9BACL</name>
<dbReference type="AlphaFoldDB" id="A0A0M1N224"/>
<dbReference type="InterPro" id="IPR041420">
    <property type="entry name" value="PBECR4"/>
</dbReference>
<keyword evidence="3" id="KW-1185">Reference proteome</keyword>
<comment type="caution">
    <text evidence="2">The sequence shown here is derived from an EMBL/GenBank/DDBJ whole genome shotgun (WGS) entry which is preliminary data.</text>
</comment>
<evidence type="ECO:0000259" key="1">
    <source>
        <dbReference type="Pfam" id="PF18813"/>
    </source>
</evidence>
<protein>
    <recommendedName>
        <fullName evidence="1">Phage-Barnase-EndoU-ColicinE5/D-RelE like nuclease 4 domain-containing protein</fullName>
    </recommendedName>
</protein>
<dbReference type="PATRIC" id="fig|1705565.3.peg.1298"/>
<dbReference type="RefSeq" id="WP_054405181.1">
    <property type="nucleotide sequence ID" value="NZ_LIUT01000008.1"/>
</dbReference>
<evidence type="ECO:0000313" key="2">
    <source>
        <dbReference type="EMBL" id="KOR76014.1"/>
    </source>
</evidence>
<feature type="domain" description="Phage-Barnase-EndoU-ColicinE5/D-RelE like nuclease 4" evidence="1">
    <location>
        <begin position="43"/>
        <end position="201"/>
    </location>
</feature>
<gene>
    <name evidence="2" type="ORF">AM231_25545</name>
</gene>
<dbReference type="EMBL" id="LIUT01000008">
    <property type="protein sequence ID" value="KOR76014.1"/>
    <property type="molecule type" value="Genomic_DNA"/>
</dbReference>
<evidence type="ECO:0000313" key="3">
    <source>
        <dbReference type="Proteomes" id="UP000036932"/>
    </source>
</evidence>
<reference evidence="3" key="1">
    <citation type="submission" date="2015-08" db="EMBL/GenBank/DDBJ databases">
        <title>Genome sequencing project for genomic taxonomy and phylogenomics of Bacillus-like bacteria.</title>
        <authorList>
            <person name="Liu B."/>
            <person name="Wang J."/>
            <person name="Zhu Y."/>
            <person name="Liu G."/>
            <person name="Chen Q."/>
            <person name="Chen Z."/>
            <person name="Lan J."/>
            <person name="Che J."/>
            <person name="Ge C."/>
            <person name="Shi H."/>
            <person name="Pan Z."/>
            <person name="Liu X."/>
        </authorList>
    </citation>
    <scope>NUCLEOTIDE SEQUENCE [LARGE SCALE GENOMIC DNA]</scope>
    <source>
        <strain evidence="3">FJAT-22460</strain>
    </source>
</reference>